<dbReference type="Gene3D" id="2.60.40.180">
    <property type="entry name" value="Transthyretin/hydroxyisourate hydrolase domain"/>
    <property type="match status" value="1"/>
</dbReference>
<sequence>MSARLTIAVTDDKHNQAAEKLELEVWRVVTDSSGVQRHRIKKDFINEKGIIETPVIIDSFGAYEVILNTKGYYQRFSIQQQECTDMNVIQDKYVISIGVNELDKDYHLNIHITPTTYSATF</sequence>
<evidence type="ECO:0000259" key="1">
    <source>
        <dbReference type="Pfam" id="PF00576"/>
    </source>
</evidence>
<evidence type="ECO:0000313" key="2">
    <source>
        <dbReference type="EMBL" id="CAF0960861.1"/>
    </source>
</evidence>
<organism evidence="2 6">
    <name type="scientific">Didymodactylos carnosus</name>
    <dbReference type="NCBI Taxonomy" id="1234261"/>
    <lineage>
        <taxon>Eukaryota</taxon>
        <taxon>Metazoa</taxon>
        <taxon>Spiralia</taxon>
        <taxon>Gnathifera</taxon>
        <taxon>Rotifera</taxon>
        <taxon>Eurotatoria</taxon>
        <taxon>Bdelloidea</taxon>
        <taxon>Philodinida</taxon>
        <taxon>Philodinidae</taxon>
        <taxon>Didymodactylos</taxon>
    </lineage>
</organism>
<evidence type="ECO:0000313" key="3">
    <source>
        <dbReference type="EMBL" id="CAF1244974.1"/>
    </source>
</evidence>
<dbReference type="Proteomes" id="UP000682733">
    <property type="component" value="Unassembled WGS sequence"/>
</dbReference>
<reference evidence="2" key="1">
    <citation type="submission" date="2021-02" db="EMBL/GenBank/DDBJ databases">
        <authorList>
            <person name="Nowell W R."/>
        </authorList>
    </citation>
    <scope>NUCLEOTIDE SEQUENCE</scope>
</reference>
<keyword evidence="6" id="KW-1185">Reference proteome</keyword>
<dbReference type="Proteomes" id="UP000681722">
    <property type="component" value="Unassembled WGS sequence"/>
</dbReference>
<dbReference type="EMBL" id="CAJOBA010037973">
    <property type="protein sequence ID" value="CAF4052509.1"/>
    <property type="molecule type" value="Genomic_DNA"/>
</dbReference>
<evidence type="ECO:0000313" key="4">
    <source>
        <dbReference type="EMBL" id="CAF3735415.1"/>
    </source>
</evidence>
<dbReference type="AlphaFoldDB" id="A0A814DRU8"/>
<dbReference type="InterPro" id="IPR023416">
    <property type="entry name" value="Transthyretin/HIU_hydrolase_d"/>
</dbReference>
<evidence type="ECO:0000313" key="6">
    <source>
        <dbReference type="Proteomes" id="UP000663829"/>
    </source>
</evidence>
<protein>
    <recommendedName>
        <fullName evidence="1">Transthyretin/hydroxyisourate hydrolase domain-containing protein</fullName>
    </recommendedName>
</protein>
<gene>
    <name evidence="2" type="ORF">GPM918_LOCUS11744</name>
    <name evidence="3" type="ORF">OVA965_LOCUS26004</name>
    <name evidence="4" type="ORF">SRO942_LOCUS11745</name>
    <name evidence="5" type="ORF">TMI583_LOCUS26738</name>
</gene>
<dbReference type="SUPFAM" id="SSF49472">
    <property type="entry name" value="Transthyretin (synonym: prealbumin)"/>
    <property type="match status" value="1"/>
</dbReference>
<name>A0A814DRU8_9BILA</name>
<dbReference type="InterPro" id="IPR036817">
    <property type="entry name" value="Transthyretin/HIU_hydrolase_sf"/>
</dbReference>
<comment type="caution">
    <text evidence="2">The sequence shown here is derived from an EMBL/GenBank/DDBJ whole genome shotgun (WGS) entry which is preliminary data.</text>
</comment>
<dbReference type="EMBL" id="CAJNOQ010002482">
    <property type="protein sequence ID" value="CAF0960861.1"/>
    <property type="molecule type" value="Genomic_DNA"/>
</dbReference>
<dbReference type="OrthoDB" id="9971377at2759"/>
<dbReference type="Proteomes" id="UP000663829">
    <property type="component" value="Unassembled WGS sequence"/>
</dbReference>
<proteinExistence type="predicted"/>
<feature type="domain" description="Transthyretin/hydroxyisourate hydrolase" evidence="1">
    <location>
        <begin position="5"/>
        <end position="118"/>
    </location>
</feature>
<accession>A0A814DRU8</accession>
<dbReference type="EMBL" id="CAJOBC010002482">
    <property type="protein sequence ID" value="CAF3735415.1"/>
    <property type="molecule type" value="Genomic_DNA"/>
</dbReference>
<evidence type="ECO:0000313" key="5">
    <source>
        <dbReference type="EMBL" id="CAF4052509.1"/>
    </source>
</evidence>
<dbReference type="Proteomes" id="UP000677228">
    <property type="component" value="Unassembled WGS sequence"/>
</dbReference>
<dbReference type="EMBL" id="CAJNOK010016423">
    <property type="protein sequence ID" value="CAF1244974.1"/>
    <property type="molecule type" value="Genomic_DNA"/>
</dbReference>
<dbReference type="Pfam" id="PF00576">
    <property type="entry name" value="Transthyretin"/>
    <property type="match status" value="1"/>
</dbReference>